<protein>
    <submittedName>
        <fullName evidence="3">Uncharacterized protein</fullName>
    </submittedName>
</protein>
<proteinExistence type="predicted"/>
<organism evidence="3 4">
    <name type="scientific">Nocardia flavorosea</name>
    <dbReference type="NCBI Taxonomy" id="53429"/>
    <lineage>
        <taxon>Bacteria</taxon>
        <taxon>Bacillati</taxon>
        <taxon>Actinomycetota</taxon>
        <taxon>Actinomycetes</taxon>
        <taxon>Mycobacteriales</taxon>
        <taxon>Nocardiaceae</taxon>
        <taxon>Nocardia</taxon>
    </lineage>
</organism>
<feature type="transmembrane region" description="Helical" evidence="2">
    <location>
        <begin position="91"/>
        <end position="112"/>
    </location>
</feature>
<sequence>MHSGAAGTLVRWLLPLFLAVALPSMHHLPAAGEPAAAPAQHEPVRSVEPEAGPPAPAGALSDSAHCCTTAVVLAPESAHDTPGDHGAGHDLLHLCLAVLTALAGIVLALFVVARGMTGYTPGAVIPAVPLVWARPPPPVSRRLAALGVLRL</sequence>
<evidence type="ECO:0000256" key="1">
    <source>
        <dbReference type="SAM" id="MobiDB-lite"/>
    </source>
</evidence>
<feature type="region of interest" description="Disordered" evidence="1">
    <location>
        <begin position="31"/>
        <end position="60"/>
    </location>
</feature>
<dbReference type="AlphaFoldDB" id="A0A846YPM3"/>
<keyword evidence="4" id="KW-1185">Reference proteome</keyword>
<comment type="caution">
    <text evidence="3">The sequence shown here is derived from an EMBL/GenBank/DDBJ whole genome shotgun (WGS) entry which is preliminary data.</text>
</comment>
<evidence type="ECO:0000313" key="3">
    <source>
        <dbReference type="EMBL" id="NKY58899.1"/>
    </source>
</evidence>
<evidence type="ECO:0000256" key="2">
    <source>
        <dbReference type="SAM" id="Phobius"/>
    </source>
</evidence>
<gene>
    <name evidence="3" type="ORF">HGA15_22675</name>
</gene>
<dbReference type="RefSeq" id="WP_157117096.1">
    <property type="nucleotide sequence ID" value="NZ_JAAXOT010000012.1"/>
</dbReference>
<reference evidence="3 4" key="1">
    <citation type="submission" date="2020-04" db="EMBL/GenBank/DDBJ databases">
        <title>MicrobeNet Type strains.</title>
        <authorList>
            <person name="Nicholson A.C."/>
        </authorList>
    </citation>
    <scope>NUCLEOTIDE SEQUENCE [LARGE SCALE GENOMIC DNA]</scope>
    <source>
        <strain evidence="3 4">JCM 3332</strain>
    </source>
</reference>
<keyword evidence="2" id="KW-0472">Membrane</keyword>
<dbReference type="EMBL" id="JAAXOT010000012">
    <property type="protein sequence ID" value="NKY58899.1"/>
    <property type="molecule type" value="Genomic_DNA"/>
</dbReference>
<keyword evidence="2" id="KW-0812">Transmembrane</keyword>
<keyword evidence="2" id="KW-1133">Transmembrane helix</keyword>
<evidence type="ECO:0000313" key="4">
    <source>
        <dbReference type="Proteomes" id="UP000570678"/>
    </source>
</evidence>
<name>A0A846YPM3_9NOCA</name>
<dbReference type="Proteomes" id="UP000570678">
    <property type="component" value="Unassembled WGS sequence"/>
</dbReference>
<accession>A0A846YPM3</accession>